<dbReference type="EMBL" id="MAAX01000185">
    <property type="protein sequence ID" value="OUS11051.1"/>
    <property type="molecule type" value="Genomic_DNA"/>
</dbReference>
<dbReference type="InterPro" id="IPR006016">
    <property type="entry name" value="UspA"/>
</dbReference>
<dbReference type="AlphaFoldDB" id="A0A1Z8AL45"/>
<dbReference type="Proteomes" id="UP000196102">
    <property type="component" value="Unassembled WGS sequence"/>
</dbReference>
<dbReference type="InterPro" id="IPR006015">
    <property type="entry name" value="Universal_stress_UspA"/>
</dbReference>
<dbReference type="SUPFAM" id="SSF52402">
    <property type="entry name" value="Adenine nucleotide alpha hydrolases-like"/>
    <property type="match status" value="2"/>
</dbReference>
<dbReference type="CDD" id="cd00293">
    <property type="entry name" value="USP-like"/>
    <property type="match status" value="2"/>
</dbReference>
<evidence type="ECO:0000313" key="4">
    <source>
        <dbReference type="Proteomes" id="UP000196102"/>
    </source>
</evidence>
<dbReference type="Gene3D" id="3.40.50.620">
    <property type="entry name" value="HUPs"/>
    <property type="match status" value="2"/>
</dbReference>
<name>A0A1Z8AL45_9FLAO</name>
<protein>
    <submittedName>
        <fullName evidence="3">Universal stress protein UspA</fullName>
    </submittedName>
</protein>
<accession>A0A1Z8AL45</accession>
<comment type="caution">
    <text evidence="3">The sequence shown here is derived from an EMBL/GenBank/DDBJ whole genome shotgun (WGS) entry which is preliminary data.</text>
</comment>
<evidence type="ECO:0000256" key="1">
    <source>
        <dbReference type="ARBA" id="ARBA00008791"/>
    </source>
</evidence>
<dbReference type="RefSeq" id="WP_303687704.1">
    <property type="nucleotide sequence ID" value="NZ_CAJXYO010000037.1"/>
</dbReference>
<comment type="similarity">
    <text evidence="1">Belongs to the universal stress protein A family.</text>
</comment>
<reference evidence="4" key="1">
    <citation type="journal article" date="2017" name="Proc. Natl. Acad. Sci. U.S.A.">
        <title>Simulation of Deepwater Horizon oil plume reveals substrate specialization within a complex community of hydrocarbon-degraders.</title>
        <authorList>
            <person name="Hu P."/>
            <person name="Dubinsky E.A."/>
            <person name="Probst A.J."/>
            <person name="Wang J."/>
            <person name="Sieber C.M.K."/>
            <person name="Tom L.M."/>
            <person name="Gardinali P."/>
            <person name="Banfield J.F."/>
            <person name="Atlas R.M."/>
            <person name="Andersen G.L."/>
        </authorList>
    </citation>
    <scope>NUCLEOTIDE SEQUENCE [LARGE SCALE GENOMIC DNA]</scope>
</reference>
<sequence length="281" mass="31842">MKTILLPTDFSETSINAITYALQLFKNDECTFLILNTYQPVAVFTASTYGINAEVDMDLGQLFQKKSESKINALIEDMQHRFPNRLHTFQGRSTFNLLSLEIEELVSVIAVDAIVMGTNGASGLKEVFIGSQTMQVIKNSKVPVLGVPAGSTFKNLEKILFTTDYKINKFQKGLSLLKQLVQTFSSRLTFLNVYQGTAFTAQQKGNKESLDRFFEYDHHLTHILESMEVIDAIKSYQSSHKVDMVVLVRNNHNFFENLIFKPVVQKIVHHSQVPFLILPPE</sequence>
<feature type="domain" description="UspA" evidence="2">
    <location>
        <begin position="1"/>
        <end position="147"/>
    </location>
</feature>
<feature type="domain" description="UspA" evidence="2">
    <location>
        <begin position="209"/>
        <end position="279"/>
    </location>
</feature>
<dbReference type="PANTHER" id="PTHR46268">
    <property type="entry name" value="STRESS RESPONSE PROTEIN NHAX"/>
    <property type="match status" value="1"/>
</dbReference>
<dbReference type="Pfam" id="PF00582">
    <property type="entry name" value="Usp"/>
    <property type="match status" value="2"/>
</dbReference>
<gene>
    <name evidence="3" type="ORF">A9Q93_12095</name>
</gene>
<dbReference type="PANTHER" id="PTHR46268:SF6">
    <property type="entry name" value="UNIVERSAL STRESS PROTEIN UP12"/>
    <property type="match status" value="1"/>
</dbReference>
<dbReference type="PRINTS" id="PR01438">
    <property type="entry name" value="UNVRSLSTRESS"/>
</dbReference>
<organism evidence="3 4">
    <name type="scientific">Nonlabens dokdonensis</name>
    <dbReference type="NCBI Taxonomy" id="328515"/>
    <lineage>
        <taxon>Bacteria</taxon>
        <taxon>Pseudomonadati</taxon>
        <taxon>Bacteroidota</taxon>
        <taxon>Flavobacteriia</taxon>
        <taxon>Flavobacteriales</taxon>
        <taxon>Flavobacteriaceae</taxon>
        <taxon>Nonlabens</taxon>
    </lineage>
</organism>
<evidence type="ECO:0000313" key="3">
    <source>
        <dbReference type="EMBL" id="OUS11051.1"/>
    </source>
</evidence>
<evidence type="ECO:0000259" key="2">
    <source>
        <dbReference type="Pfam" id="PF00582"/>
    </source>
</evidence>
<proteinExistence type="inferred from homology"/>
<dbReference type="InterPro" id="IPR014729">
    <property type="entry name" value="Rossmann-like_a/b/a_fold"/>
</dbReference>